<dbReference type="EMBL" id="LT607753">
    <property type="protein sequence ID" value="SCG36604.1"/>
    <property type="molecule type" value="Genomic_DNA"/>
</dbReference>
<evidence type="ECO:0000313" key="3">
    <source>
        <dbReference type="Proteomes" id="UP000198215"/>
    </source>
</evidence>
<keyword evidence="2" id="KW-0489">Methyltransferase</keyword>
<dbReference type="InterPro" id="IPR029063">
    <property type="entry name" value="SAM-dependent_MTases_sf"/>
</dbReference>
<reference evidence="3" key="1">
    <citation type="submission" date="2016-06" db="EMBL/GenBank/DDBJ databases">
        <authorList>
            <person name="Varghese N."/>
            <person name="Submissions Spin"/>
        </authorList>
    </citation>
    <scope>NUCLEOTIDE SEQUENCE [LARGE SCALE GENOMIC DNA]</scope>
    <source>
        <strain evidence="3">DSM 45161</strain>
    </source>
</reference>
<dbReference type="GO" id="GO:0008168">
    <property type="term" value="F:methyltransferase activity"/>
    <property type="evidence" value="ECO:0007669"/>
    <property type="project" value="UniProtKB-KW"/>
</dbReference>
<keyword evidence="2" id="KW-0808">Transferase</keyword>
<dbReference type="GO" id="GO:0032259">
    <property type="term" value="P:methylation"/>
    <property type="evidence" value="ECO:0007669"/>
    <property type="project" value="UniProtKB-KW"/>
</dbReference>
<feature type="domain" description="Methyltransferase type 12" evidence="1">
    <location>
        <begin position="70"/>
        <end position="165"/>
    </location>
</feature>
<dbReference type="Proteomes" id="UP000198215">
    <property type="component" value="Chromosome I"/>
</dbReference>
<evidence type="ECO:0000313" key="2">
    <source>
        <dbReference type="EMBL" id="SCG36604.1"/>
    </source>
</evidence>
<dbReference type="Gene3D" id="3.40.50.150">
    <property type="entry name" value="Vaccinia Virus protein VP39"/>
    <property type="match status" value="1"/>
</dbReference>
<dbReference type="SUPFAM" id="SSF53335">
    <property type="entry name" value="S-adenosyl-L-methionine-dependent methyltransferases"/>
    <property type="match status" value="1"/>
</dbReference>
<protein>
    <submittedName>
        <fullName evidence="2">Methyltransferase domain-containing protein</fullName>
    </submittedName>
</protein>
<dbReference type="CDD" id="cd02440">
    <property type="entry name" value="AdoMet_MTases"/>
    <property type="match status" value="1"/>
</dbReference>
<dbReference type="InterPro" id="IPR013217">
    <property type="entry name" value="Methyltransf_12"/>
</dbReference>
<organism evidence="2 3">
    <name type="scientific">Micromonospora coxensis</name>
    <dbReference type="NCBI Taxonomy" id="356852"/>
    <lineage>
        <taxon>Bacteria</taxon>
        <taxon>Bacillati</taxon>
        <taxon>Actinomycetota</taxon>
        <taxon>Actinomycetes</taxon>
        <taxon>Micromonosporales</taxon>
        <taxon>Micromonosporaceae</taxon>
        <taxon>Micromonospora</taxon>
    </lineage>
</organism>
<dbReference type="Pfam" id="PF08242">
    <property type="entry name" value="Methyltransf_12"/>
    <property type="match status" value="1"/>
</dbReference>
<sequence length="286" mass="32016">MSSHRTLWHGLPVTDYRDLNRANWDERAPAHAASPDYAVRRFATDPSYLSEVVRFDLPRLGDVAGLRGVHLQCHIGTDTVSLHRLGARMTGLDFSGASLAEARALAERAGAAVDFVQADVYDATEVLAPGGFDLVYTGVGALCWLPDIRRWARVVAALLRPGGRLFLREGHPMLWALDDARPDGLLVVDHPYFERPEPMVWNEPGTYVDTDATFHHHTTHEWNHGLGEVVTALLDAGLELTMLVEHDSAPWDALPGRQVKDTHGEWRLADRPWRLAQTYTLQARRR</sequence>
<proteinExistence type="predicted"/>
<evidence type="ECO:0000259" key="1">
    <source>
        <dbReference type="Pfam" id="PF08242"/>
    </source>
</evidence>
<name>A0A1C5GS57_9ACTN</name>
<accession>A0A1C5GS57</accession>
<dbReference type="AlphaFoldDB" id="A0A1C5GS57"/>
<gene>
    <name evidence="2" type="ORF">GA0070614_0305</name>
</gene>
<keyword evidence="3" id="KW-1185">Reference proteome</keyword>